<feature type="domain" description="RRM" evidence="4">
    <location>
        <begin position="39"/>
        <end position="117"/>
    </location>
</feature>
<dbReference type="PROSITE" id="PS50102">
    <property type="entry name" value="RRM"/>
    <property type="match status" value="1"/>
</dbReference>
<organism evidence="5 6">
    <name type="scientific">Dioscorea cayennensis subsp. rotundata</name>
    <name type="common">White Guinea yam</name>
    <name type="synonym">Dioscorea rotundata</name>
    <dbReference type="NCBI Taxonomy" id="55577"/>
    <lineage>
        <taxon>Eukaryota</taxon>
        <taxon>Viridiplantae</taxon>
        <taxon>Streptophyta</taxon>
        <taxon>Embryophyta</taxon>
        <taxon>Tracheophyta</taxon>
        <taxon>Spermatophyta</taxon>
        <taxon>Magnoliopsida</taxon>
        <taxon>Liliopsida</taxon>
        <taxon>Dioscoreales</taxon>
        <taxon>Dioscoreaceae</taxon>
        <taxon>Dioscorea</taxon>
    </lineage>
</organism>
<dbReference type="InterPro" id="IPR000504">
    <property type="entry name" value="RRM_dom"/>
</dbReference>
<dbReference type="SMART" id="SM00360">
    <property type="entry name" value="RRM"/>
    <property type="match status" value="1"/>
</dbReference>
<evidence type="ECO:0000259" key="4">
    <source>
        <dbReference type="PROSITE" id="PS50102"/>
    </source>
</evidence>
<gene>
    <name evidence="6" type="primary">LOC120283596</name>
</gene>
<evidence type="ECO:0000256" key="3">
    <source>
        <dbReference type="SAM" id="MobiDB-lite"/>
    </source>
</evidence>
<dbReference type="InterPro" id="IPR035979">
    <property type="entry name" value="RBD_domain_sf"/>
</dbReference>
<keyword evidence="1 2" id="KW-0694">RNA-binding</keyword>
<sequence length="144" mass="15890">MFGVLSWSPATHATLPTSFSSIYGRYRMASSLPLHPPASKIFVRNLSYCTSEATLVKTFSKFGQIVEVKLARHEDTKRSKGYAFIQYCYQDDAVLAIEQMDQQILDGRVIYAEIAKPLHGGFSAYPKPSGPPPKQASEANGTNV</sequence>
<dbReference type="InterPro" id="IPR052462">
    <property type="entry name" value="SLIRP/GR-RBP-like"/>
</dbReference>
<dbReference type="GO" id="GO:0003723">
    <property type="term" value="F:RNA binding"/>
    <property type="evidence" value="ECO:0007669"/>
    <property type="project" value="UniProtKB-UniRule"/>
</dbReference>
<accession>A0AB40D1R9</accession>
<evidence type="ECO:0000313" key="5">
    <source>
        <dbReference type="Proteomes" id="UP001515500"/>
    </source>
</evidence>
<reference evidence="6" key="1">
    <citation type="submission" date="2025-08" db="UniProtKB">
        <authorList>
            <consortium name="RefSeq"/>
        </authorList>
    </citation>
    <scope>IDENTIFICATION</scope>
</reference>
<evidence type="ECO:0000256" key="2">
    <source>
        <dbReference type="PROSITE-ProRule" id="PRU00176"/>
    </source>
</evidence>
<dbReference type="InterPro" id="IPR012677">
    <property type="entry name" value="Nucleotide-bd_a/b_plait_sf"/>
</dbReference>
<keyword evidence="5" id="KW-1185">Reference proteome</keyword>
<dbReference type="Proteomes" id="UP001515500">
    <property type="component" value="Chromosome 19"/>
</dbReference>
<evidence type="ECO:0000313" key="6">
    <source>
        <dbReference type="RefSeq" id="XP_039146235.1"/>
    </source>
</evidence>
<dbReference type="PANTHER" id="PTHR48027">
    <property type="entry name" value="HETEROGENEOUS NUCLEAR RIBONUCLEOPROTEIN 87F-RELATED"/>
    <property type="match status" value="1"/>
</dbReference>
<feature type="region of interest" description="Disordered" evidence="3">
    <location>
        <begin position="123"/>
        <end position="144"/>
    </location>
</feature>
<proteinExistence type="predicted"/>
<evidence type="ECO:0000256" key="1">
    <source>
        <dbReference type="ARBA" id="ARBA00022884"/>
    </source>
</evidence>
<protein>
    <submittedName>
        <fullName evidence="6">Small RNA-binding protein 11, chloroplastic</fullName>
    </submittedName>
</protein>
<dbReference type="SUPFAM" id="SSF54928">
    <property type="entry name" value="RNA-binding domain, RBD"/>
    <property type="match status" value="1"/>
</dbReference>
<name>A0AB40D1R9_DIOCR</name>
<dbReference type="GeneID" id="120283596"/>
<dbReference type="Pfam" id="PF00076">
    <property type="entry name" value="RRM_1"/>
    <property type="match status" value="1"/>
</dbReference>
<dbReference type="Gene3D" id="3.30.70.330">
    <property type="match status" value="1"/>
</dbReference>
<dbReference type="AlphaFoldDB" id="A0AB40D1R9"/>
<dbReference type="RefSeq" id="XP_039146235.1">
    <property type="nucleotide sequence ID" value="XM_039290301.1"/>
</dbReference>